<dbReference type="Proteomes" id="UP000246077">
    <property type="component" value="Unassembled WGS sequence"/>
</dbReference>
<dbReference type="RefSeq" id="WP_109921703.1">
    <property type="nucleotide sequence ID" value="NZ_QGLF01000003.1"/>
</dbReference>
<protein>
    <submittedName>
        <fullName evidence="2">Uncharacterized protein</fullName>
    </submittedName>
</protein>
<keyword evidence="1" id="KW-0472">Membrane</keyword>
<evidence type="ECO:0000256" key="1">
    <source>
        <dbReference type="SAM" id="Phobius"/>
    </source>
</evidence>
<gene>
    <name evidence="2" type="ORF">DKG75_13830</name>
</gene>
<comment type="caution">
    <text evidence="2">The sequence shown here is derived from an EMBL/GenBank/DDBJ whole genome shotgun (WGS) entry which is preliminary data.</text>
</comment>
<proteinExistence type="predicted"/>
<sequence length="253" mass="28023">MNGVARALRILHRIFGILGGAAAVLVCGLVFLVGVGMHERGHDPTGRAPTGMDSAPATEPVTITMGKVVLRIPRNYFLALPAHDIPERPDGVEFILLGLMPDFEPRTEANRAEFNDFHGFGRKLKIFVQYNGPTMTGKNLFAVYYNSKDGPVRPGEYGYQSFQWIGDDQLFRGDIENPRDFIQCRRKDQVAPPGEAPIPYFPSCKRIVLVGDGIVAELVFSRDYLGKAHDIEAQAIDALNRFRISGPPLETIQ</sequence>
<dbReference type="AlphaFoldDB" id="A0A317E248"/>
<feature type="transmembrane region" description="Helical" evidence="1">
    <location>
        <begin position="14"/>
        <end position="37"/>
    </location>
</feature>
<keyword evidence="1" id="KW-0812">Transmembrane</keyword>
<evidence type="ECO:0000313" key="2">
    <source>
        <dbReference type="EMBL" id="PWR21059.1"/>
    </source>
</evidence>
<name>A0A317E248_9PROT</name>
<organism evidence="2 3">
    <name type="scientific">Zavarzinia compransoris</name>
    <dbReference type="NCBI Taxonomy" id="1264899"/>
    <lineage>
        <taxon>Bacteria</taxon>
        <taxon>Pseudomonadati</taxon>
        <taxon>Pseudomonadota</taxon>
        <taxon>Alphaproteobacteria</taxon>
        <taxon>Rhodospirillales</taxon>
        <taxon>Zavarziniaceae</taxon>
        <taxon>Zavarzinia</taxon>
    </lineage>
</organism>
<keyword evidence="3" id="KW-1185">Reference proteome</keyword>
<dbReference type="EMBL" id="QGLF01000003">
    <property type="protein sequence ID" value="PWR21059.1"/>
    <property type="molecule type" value="Genomic_DNA"/>
</dbReference>
<keyword evidence="1" id="KW-1133">Transmembrane helix</keyword>
<accession>A0A317E248</accession>
<evidence type="ECO:0000313" key="3">
    <source>
        <dbReference type="Proteomes" id="UP000246077"/>
    </source>
</evidence>
<reference evidence="3" key="1">
    <citation type="submission" date="2018-05" db="EMBL/GenBank/DDBJ databases">
        <title>Zavarzinia sp. HR-AS.</title>
        <authorList>
            <person name="Lee Y."/>
            <person name="Jeon C.O."/>
        </authorList>
    </citation>
    <scope>NUCLEOTIDE SEQUENCE [LARGE SCALE GENOMIC DNA]</scope>
    <source>
        <strain evidence="3">DSM 1231</strain>
    </source>
</reference>